<accession>A0AA49GFN8</accession>
<reference evidence="1" key="1">
    <citation type="submission" date="2023-08" db="EMBL/GenBank/DDBJ databases">
        <title>Comparative genomics and taxonomic characterization of three novel marine species of genus Marivirga.</title>
        <authorList>
            <person name="Muhammad N."/>
            <person name="Kim S.-G."/>
        </authorList>
    </citation>
    <scope>NUCLEOTIDE SEQUENCE</scope>
    <source>
        <strain evidence="1">BKB1-2</strain>
    </source>
</reference>
<dbReference type="EMBL" id="CP129968">
    <property type="protein sequence ID" value="WKK78850.2"/>
    <property type="molecule type" value="Genomic_DNA"/>
</dbReference>
<name>A0AA49GFN8_9BACT</name>
<protein>
    <recommendedName>
        <fullName evidence="2">Thiamine pyrophosphokinase</fullName>
    </recommendedName>
</protein>
<sequence>MSSHHVIRDEQEPPILVFELHDNWNQLSELLAWSPIVLINPELKYFFEIMRTKIDGLILEDKNTIESEEEDIILKSDDLWPSIAKWLNKKKYTGLNVFCKNDLMQSKFISIKNTIHLPINFFTESGKYILSVEPIFKKWYPKDFKLNLENSENFELSNLSKSEDYLKVIEDGMITIKSQNEYPLIREIG</sequence>
<organism evidence="1">
    <name type="scientific">Marivirga arenosa</name>
    <dbReference type="NCBI Taxonomy" id="3059076"/>
    <lineage>
        <taxon>Bacteria</taxon>
        <taxon>Pseudomonadati</taxon>
        <taxon>Bacteroidota</taxon>
        <taxon>Cytophagia</taxon>
        <taxon>Cytophagales</taxon>
        <taxon>Marivirgaceae</taxon>
        <taxon>Marivirga</taxon>
    </lineage>
</organism>
<dbReference type="KEGG" id="marp:QYS47_14920"/>
<gene>
    <name evidence="1" type="ORF">QYS47_14920</name>
</gene>
<dbReference type="AlphaFoldDB" id="A0AA49GFN8"/>
<dbReference type="Proteomes" id="UP001232019">
    <property type="component" value="Chromosome"/>
</dbReference>
<dbReference type="RefSeq" id="WP_322347312.1">
    <property type="nucleotide sequence ID" value="NZ_CP129968.2"/>
</dbReference>
<evidence type="ECO:0008006" key="2">
    <source>
        <dbReference type="Google" id="ProtNLM"/>
    </source>
</evidence>
<evidence type="ECO:0000313" key="1">
    <source>
        <dbReference type="EMBL" id="WKK78850.2"/>
    </source>
</evidence>
<proteinExistence type="predicted"/>